<evidence type="ECO:0000313" key="3">
    <source>
        <dbReference type="EMBL" id="CAK72831.1"/>
    </source>
</evidence>
<sequence length="230" mass="27705">MINEAKFELLKQIDYWTQDLQKYEKQHAKEIELFYLERLAITNMNISNMEQIIRKYELLKMVYQEITKNHSQKYSDDTFNTLYNKYCNEKKSKQSATQSQKKSVNNCSTVQNKGRRSNQNININTTKEQKITNQQSTIEPNQIIDEYIDEIDYYADKVTHLQHQIEQHSHEELLSQLQQLQLEQEGLQSDYNTIIEENERLKTEIQDNQQRVNELRELQLQLIDEFKQFN</sequence>
<evidence type="ECO:0000256" key="1">
    <source>
        <dbReference type="SAM" id="Coils"/>
    </source>
</evidence>
<reference evidence="3 4" key="1">
    <citation type="journal article" date="2006" name="Nature">
        <title>Global trends of whole-genome duplications revealed by the ciliate Paramecium tetraurelia.</title>
        <authorList>
            <consortium name="Genoscope"/>
            <person name="Aury J.-M."/>
            <person name="Jaillon O."/>
            <person name="Duret L."/>
            <person name="Noel B."/>
            <person name="Jubin C."/>
            <person name="Porcel B.M."/>
            <person name="Segurens B."/>
            <person name="Daubin V."/>
            <person name="Anthouard V."/>
            <person name="Aiach N."/>
            <person name="Arnaiz O."/>
            <person name="Billaut A."/>
            <person name="Beisson J."/>
            <person name="Blanc I."/>
            <person name="Bouhouche K."/>
            <person name="Camara F."/>
            <person name="Duharcourt S."/>
            <person name="Guigo R."/>
            <person name="Gogendeau D."/>
            <person name="Katinka M."/>
            <person name="Keller A.-M."/>
            <person name="Kissmehl R."/>
            <person name="Klotz C."/>
            <person name="Koll F."/>
            <person name="Le Moue A."/>
            <person name="Lepere C."/>
            <person name="Malinsky S."/>
            <person name="Nowacki M."/>
            <person name="Nowak J.K."/>
            <person name="Plattner H."/>
            <person name="Poulain J."/>
            <person name="Ruiz F."/>
            <person name="Serrano V."/>
            <person name="Zagulski M."/>
            <person name="Dessen P."/>
            <person name="Betermier M."/>
            <person name="Weissenbach J."/>
            <person name="Scarpelli C."/>
            <person name="Schachter V."/>
            <person name="Sperling L."/>
            <person name="Meyer E."/>
            <person name="Cohen J."/>
            <person name="Wincker P."/>
        </authorList>
    </citation>
    <scope>NUCLEOTIDE SEQUENCE [LARGE SCALE GENOMIC DNA]</scope>
    <source>
        <strain evidence="3 4">Stock d4-2</strain>
    </source>
</reference>
<feature type="region of interest" description="Disordered" evidence="2">
    <location>
        <begin position="93"/>
        <end position="134"/>
    </location>
</feature>
<feature type="coiled-coil region" evidence="1">
    <location>
        <begin position="170"/>
        <end position="218"/>
    </location>
</feature>
<feature type="compositionally biased region" description="Low complexity" evidence="2">
    <location>
        <begin position="94"/>
        <end position="103"/>
    </location>
</feature>
<keyword evidence="4" id="KW-1185">Reference proteome</keyword>
<proteinExistence type="predicted"/>
<evidence type="ECO:0000256" key="2">
    <source>
        <dbReference type="SAM" id="MobiDB-lite"/>
    </source>
</evidence>
<dbReference type="HOGENOM" id="CLU_105234_0_0_1"/>
<dbReference type="Proteomes" id="UP000000600">
    <property type="component" value="Unassembled WGS sequence"/>
</dbReference>
<organism evidence="3 4">
    <name type="scientific">Paramecium tetraurelia</name>
    <dbReference type="NCBI Taxonomy" id="5888"/>
    <lineage>
        <taxon>Eukaryota</taxon>
        <taxon>Sar</taxon>
        <taxon>Alveolata</taxon>
        <taxon>Ciliophora</taxon>
        <taxon>Intramacronucleata</taxon>
        <taxon>Oligohymenophorea</taxon>
        <taxon>Peniculida</taxon>
        <taxon>Parameciidae</taxon>
        <taxon>Paramecium</taxon>
    </lineage>
</organism>
<dbReference type="KEGG" id="ptm:GSPATT00009223001"/>
<accession>A0CPW4</accession>
<dbReference type="RefSeq" id="XP_001440228.1">
    <property type="nucleotide sequence ID" value="XM_001440191.1"/>
</dbReference>
<keyword evidence="1" id="KW-0175">Coiled coil</keyword>
<name>A0CPW4_PARTE</name>
<evidence type="ECO:0000313" key="4">
    <source>
        <dbReference type="Proteomes" id="UP000000600"/>
    </source>
</evidence>
<dbReference type="EMBL" id="CT868130">
    <property type="protein sequence ID" value="CAK72831.1"/>
    <property type="molecule type" value="Genomic_DNA"/>
</dbReference>
<gene>
    <name evidence="3" type="ORF">GSPATT00009223001</name>
</gene>
<protein>
    <submittedName>
        <fullName evidence="3">Uncharacterized protein</fullName>
    </submittedName>
</protein>
<dbReference type="OrthoDB" id="307313at2759"/>
<dbReference type="InParanoid" id="A0CPW4"/>
<feature type="compositionally biased region" description="Polar residues" evidence="2">
    <location>
        <begin position="104"/>
        <end position="134"/>
    </location>
</feature>
<dbReference type="AlphaFoldDB" id="A0CPW4"/>
<dbReference type="GeneID" id="5026013"/>
<dbReference type="OMA" id="QIEQHSH"/>